<evidence type="ECO:0000313" key="2">
    <source>
        <dbReference type="Proteomes" id="UP000499080"/>
    </source>
</evidence>
<keyword evidence="2" id="KW-1185">Reference proteome</keyword>
<protein>
    <submittedName>
        <fullName evidence="1">Uncharacterized protein</fullName>
    </submittedName>
</protein>
<dbReference type="AlphaFoldDB" id="A0A4Y2K3R2"/>
<name>A0A4Y2K3R2_ARAVE</name>
<organism evidence="1 2">
    <name type="scientific">Araneus ventricosus</name>
    <name type="common">Orbweaver spider</name>
    <name type="synonym">Epeira ventricosa</name>
    <dbReference type="NCBI Taxonomy" id="182803"/>
    <lineage>
        <taxon>Eukaryota</taxon>
        <taxon>Metazoa</taxon>
        <taxon>Ecdysozoa</taxon>
        <taxon>Arthropoda</taxon>
        <taxon>Chelicerata</taxon>
        <taxon>Arachnida</taxon>
        <taxon>Araneae</taxon>
        <taxon>Araneomorphae</taxon>
        <taxon>Entelegynae</taxon>
        <taxon>Araneoidea</taxon>
        <taxon>Araneidae</taxon>
        <taxon>Araneus</taxon>
    </lineage>
</organism>
<evidence type="ECO:0000313" key="1">
    <source>
        <dbReference type="EMBL" id="GBM96489.1"/>
    </source>
</evidence>
<sequence length="104" mass="11721">METTTKRNVFTPTLRKTISTADGNGSICCRRTRLRPSRTATSNIHRRNISSVMSSFLINNSPVRDAIRSWQPKASCDRKKFVNTAHRLLIDAPVVDIVAVIFMC</sequence>
<dbReference type="EMBL" id="BGPR01004147">
    <property type="protein sequence ID" value="GBM96489.1"/>
    <property type="molecule type" value="Genomic_DNA"/>
</dbReference>
<accession>A0A4Y2K3R2</accession>
<gene>
    <name evidence="1" type="ORF">AVEN_13964_1</name>
</gene>
<comment type="caution">
    <text evidence="1">The sequence shown here is derived from an EMBL/GenBank/DDBJ whole genome shotgun (WGS) entry which is preliminary data.</text>
</comment>
<reference evidence="1 2" key="1">
    <citation type="journal article" date="2019" name="Sci. Rep.">
        <title>Orb-weaving spider Araneus ventricosus genome elucidates the spidroin gene catalogue.</title>
        <authorList>
            <person name="Kono N."/>
            <person name="Nakamura H."/>
            <person name="Ohtoshi R."/>
            <person name="Moran D.A.P."/>
            <person name="Shinohara A."/>
            <person name="Yoshida Y."/>
            <person name="Fujiwara M."/>
            <person name="Mori M."/>
            <person name="Tomita M."/>
            <person name="Arakawa K."/>
        </authorList>
    </citation>
    <scope>NUCLEOTIDE SEQUENCE [LARGE SCALE GENOMIC DNA]</scope>
</reference>
<dbReference type="Proteomes" id="UP000499080">
    <property type="component" value="Unassembled WGS sequence"/>
</dbReference>
<proteinExistence type="predicted"/>